<feature type="transmembrane region" description="Helical" evidence="1">
    <location>
        <begin position="82"/>
        <end position="102"/>
    </location>
</feature>
<organism evidence="2 3">
    <name type="scientific">Archangium minus</name>
    <dbReference type="NCBI Taxonomy" id="83450"/>
    <lineage>
        <taxon>Bacteria</taxon>
        <taxon>Pseudomonadati</taxon>
        <taxon>Myxococcota</taxon>
        <taxon>Myxococcia</taxon>
        <taxon>Myxococcales</taxon>
        <taxon>Cystobacterineae</taxon>
        <taxon>Archangiaceae</taxon>
        <taxon>Archangium</taxon>
    </lineage>
</organism>
<keyword evidence="1" id="KW-0472">Membrane</keyword>
<gene>
    <name evidence="2" type="ORF">F0U60_22855</name>
</gene>
<keyword evidence="1" id="KW-0812">Transmembrane</keyword>
<name>A0ABY9WV43_9BACT</name>
<keyword evidence="1" id="KW-1133">Transmembrane helix</keyword>
<keyword evidence="3" id="KW-1185">Reference proteome</keyword>
<evidence type="ECO:0000313" key="3">
    <source>
        <dbReference type="Proteomes" id="UP001611383"/>
    </source>
</evidence>
<evidence type="ECO:0000313" key="2">
    <source>
        <dbReference type="EMBL" id="WNG46635.1"/>
    </source>
</evidence>
<dbReference type="Proteomes" id="UP001611383">
    <property type="component" value="Chromosome"/>
</dbReference>
<sequence length="112" mass="12341">MQINPAVCILTGGFSLFFLISGVRALVRKRMMVVNPASKQAWPGLLGSILTEARKQYEVPQVMEAHQGLHVEATGAQAVGMAWLYIVLGVGFLFVGVFHFLMENDLLAFLFD</sequence>
<reference evidence="2 3" key="1">
    <citation type="submission" date="2019-08" db="EMBL/GenBank/DDBJ databases">
        <title>Archangium and Cystobacter genomes.</title>
        <authorList>
            <person name="Chen I.-C.K."/>
            <person name="Wielgoss S."/>
        </authorList>
    </citation>
    <scope>NUCLEOTIDE SEQUENCE [LARGE SCALE GENOMIC DNA]</scope>
    <source>
        <strain evidence="2 3">Cbm 6</strain>
    </source>
</reference>
<accession>A0ABY9WV43</accession>
<protein>
    <submittedName>
        <fullName evidence="2">Uncharacterized protein</fullName>
    </submittedName>
</protein>
<dbReference type="RefSeq" id="WP_395823231.1">
    <property type="nucleotide sequence ID" value="NZ_CP043494.1"/>
</dbReference>
<dbReference type="EMBL" id="CP043494">
    <property type="protein sequence ID" value="WNG46635.1"/>
    <property type="molecule type" value="Genomic_DNA"/>
</dbReference>
<evidence type="ECO:0000256" key="1">
    <source>
        <dbReference type="SAM" id="Phobius"/>
    </source>
</evidence>
<proteinExistence type="predicted"/>